<reference evidence="1" key="1">
    <citation type="journal article" date="2021" name="Proc. Natl. Acad. Sci. U.S.A.">
        <title>A Catalog of Tens of Thousands of Viruses from Human Metagenomes Reveals Hidden Associations with Chronic Diseases.</title>
        <authorList>
            <person name="Tisza M.J."/>
            <person name="Buck C.B."/>
        </authorList>
    </citation>
    <scope>NUCLEOTIDE SEQUENCE</scope>
    <source>
        <strain evidence="1">CtedO8</strain>
    </source>
</reference>
<organism evidence="1">
    <name type="scientific">Siphoviridae sp. ctedO8</name>
    <dbReference type="NCBI Taxonomy" id="2827907"/>
    <lineage>
        <taxon>Viruses</taxon>
        <taxon>Duplodnaviria</taxon>
        <taxon>Heunggongvirae</taxon>
        <taxon>Uroviricota</taxon>
        <taxon>Caudoviricetes</taxon>
    </lineage>
</organism>
<proteinExistence type="predicted"/>
<dbReference type="EMBL" id="BK032737">
    <property type="protein sequence ID" value="DAF57678.1"/>
    <property type="molecule type" value="Genomic_DNA"/>
</dbReference>
<protein>
    <submittedName>
        <fullName evidence="1">Uncharacterized protein</fullName>
    </submittedName>
</protein>
<evidence type="ECO:0000313" key="1">
    <source>
        <dbReference type="EMBL" id="DAF57678.1"/>
    </source>
</evidence>
<sequence length="50" mass="6126">MILYQDQDYLVKKEPKGYQLRYLPGRKKHTISFRQKIPGNFLEFSGLYWM</sequence>
<accession>A0A8S5T355</accession>
<name>A0A8S5T355_9CAUD</name>